<protein>
    <recommendedName>
        <fullName evidence="1">Ribonuclease H1 N-terminal domain-containing protein</fullName>
    </recommendedName>
</protein>
<dbReference type="AlphaFoldDB" id="A0AAD4DP11"/>
<sequence>VPKPEEIGAPRAVLKPEGFWVITVGQEVGIFYRWSVTDVAERTNFVSGNIQKGYPSFQEALEAYTVQYNEGRVRAVPIPGGPYWT</sequence>
<evidence type="ECO:0000313" key="3">
    <source>
        <dbReference type="Proteomes" id="UP001195769"/>
    </source>
</evidence>
<dbReference type="Proteomes" id="UP001195769">
    <property type="component" value="Unassembled WGS sequence"/>
</dbReference>
<feature type="non-terminal residue" evidence="2">
    <location>
        <position position="85"/>
    </location>
</feature>
<comment type="caution">
    <text evidence="2">The sequence shown here is derived from an EMBL/GenBank/DDBJ whole genome shotgun (WGS) entry which is preliminary data.</text>
</comment>
<dbReference type="InterPro" id="IPR011320">
    <property type="entry name" value="RNase_H1_N"/>
</dbReference>
<feature type="domain" description="Ribonuclease H1 N-terminal" evidence="1">
    <location>
        <begin position="19"/>
        <end position="62"/>
    </location>
</feature>
<evidence type="ECO:0000259" key="1">
    <source>
        <dbReference type="Pfam" id="PF01693"/>
    </source>
</evidence>
<organism evidence="2 3">
    <name type="scientific">Suillus fuscotomentosus</name>
    <dbReference type="NCBI Taxonomy" id="1912939"/>
    <lineage>
        <taxon>Eukaryota</taxon>
        <taxon>Fungi</taxon>
        <taxon>Dikarya</taxon>
        <taxon>Basidiomycota</taxon>
        <taxon>Agaricomycotina</taxon>
        <taxon>Agaricomycetes</taxon>
        <taxon>Agaricomycetidae</taxon>
        <taxon>Boletales</taxon>
        <taxon>Suillineae</taxon>
        <taxon>Suillaceae</taxon>
        <taxon>Suillus</taxon>
    </lineage>
</organism>
<reference evidence="2" key="1">
    <citation type="journal article" date="2020" name="New Phytol.">
        <title>Comparative genomics reveals dynamic genome evolution in host specialist ectomycorrhizal fungi.</title>
        <authorList>
            <person name="Lofgren L.A."/>
            <person name="Nguyen N.H."/>
            <person name="Vilgalys R."/>
            <person name="Ruytinx J."/>
            <person name="Liao H.L."/>
            <person name="Branco S."/>
            <person name="Kuo A."/>
            <person name="LaButti K."/>
            <person name="Lipzen A."/>
            <person name="Andreopoulos W."/>
            <person name="Pangilinan J."/>
            <person name="Riley R."/>
            <person name="Hundley H."/>
            <person name="Na H."/>
            <person name="Barry K."/>
            <person name="Grigoriev I.V."/>
            <person name="Stajich J.E."/>
            <person name="Kennedy P.G."/>
        </authorList>
    </citation>
    <scope>NUCLEOTIDE SEQUENCE</scope>
    <source>
        <strain evidence="2">FC203</strain>
    </source>
</reference>
<gene>
    <name evidence="2" type="ORF">F5891DRAFT_925908</name>
</gene>
<evidence type="ECO:0000313" key="2">
    <source>
        <dbReference type="EMBL" id="KAG1887448.1"/>
    </source>
</evidence>
<dbReference type="EMBL" id="JABBWK010000210">
    <property type="protein sequence ID" value="KAG1887448.1"/>
    <property type="molecule type" value="Genomic_DNA"/>
</dbReference>
<proteinExistence type="predicted"/>
<accession>A0AAD4DP11</accession>
<dbReference type="Pfam" id="PF01693">
    <property type="entry name" value="Cauli_VI"/>
    <property type="match status" value="1"/>
</dbReference>
<keyword evidence="3" id="KW-1185">Reference proteome</keyword>
<dbReference type="GeneID" id="64668166"/>
<name>A0AAD4DP11_9AGAM</name>
<feature type="non-terminal residue" evidence="2">
    <location>
        <position position="1"/>
    </location>
</feature>
<dbReference type="RefSeq" id="XP_041216852.1">
    <property type="nucleotide sequence ID" value="XM_041373868.1"/>
</dbReference>